<protein>
    <submittedName>
        <fullName evidence="9">C4-dicarboxylate transporter DcuC</fullName>
    </submittedName>
</protein>
<evidence type="ECO:0000256" key="4">
    <source>
        <dbReference type="ARBA" id="ARBA00022475"/>
    </source>
</evidence>
<dbReference type="PANTHER" id="PTHR42002:SF2">
    <property type="entry name" value="ANAEROBIC C4-DICARBOXYLATE TRANSPORTER DCUC-RELATED"/>
    <property type="match status" value="1"/>
</dbReference>
<evidence type="ECO:0000313" key="9">
    <source>
        <dbReference type="EMBL" id="MDD1779984.1"/>
    </source>
</evidence>
<comment type="similarity">
    <text evidence="2">Belongs to the DcuC/DcuD transporter (TC 2.A.61) family.</text>
</comment>
<accession>A0ABT5QH58</accession>
<feature type="transmembrane region" description="Helical" evidence="8">
    <location>
        <begin position="149"/>
        <end position="173"/>
    </location>
</feature>
<keyword evidence="3" id="KW-0813">Transport</keyword>
<feature type="transmembrane region" description="Helical" evidence="8">
    <location>
        <begin position="245"/>
        <end position="264"/>
    </location>
</feature>
<evidence type="ECO:0000256" key="3">
    <source>
        <dbReference type="ARBA" id="ARBA00022448"/>
    </source>
</evidence>
<dbReference type="RefSeq" id="WP_274139853.1">
    <property type="nucleotide sequence ID" value="NZ_JAJUBB010000001.1"/>
</dbReference>
<keyword evidence="4" id="KW-1003">Cell membrane</keyword>
<dbReference type="NCBIfam" id="NF037994">
    <property type="entry name" value="DcuC_1"/>
    <property type="match status" value="1"/>
</dbReference>
<dbReference type="EMBL" id="JAJUBB010000001">
    <property type="protein sequence ID" value="MDD1779984.1"/>
    <property type="molecule type" value="Genomic_DNA"/>
</dbReference>
<sequence>MIQVFLALLITVMVARLILKGYRAELVLFVAGFTLMVATQLLGVGSILPKNVASTGLEALDSFEFMRILFSSRAAELGLMIMALMGFAQYMDHIGANAAVVRVVTRPLQRMSSPYILLFFSYLFASGLQLAIGSATGLAVLLMGTMFPIMLGLGLSAASAAGVIATSLAIAYTPTAIDAIRGSQAVNMDVVEYVVYYQGPAALATVLVVGIAHIFWQRHCDKKANTLPSKATMTSASDTGSAPGYYALLPMLPIIFAVGTSSLFVEGIKLHIVTIVLFCMAICLLVEMARKRDFKQVCDGFNQFLSGMGVAFTTVVCLLVAAGVFAHGIKTIGAIEQLIAFSEHVGLPPFAMAVVFAVVTLAAAIIMGSGNAPFLAFVELIPQIAASMGANAIAMILPMQQASHMGRAMSPVSGVVIAVASGAKLAPFEVVKRTSVPLLIGFVFHTLVIGLFFY</sequence>
<evidence type="ECO:0000256" key="1">
    <source>
        <dbReference type="ARBA" id="ARBA00004651"/>
    </source>
</evidence>
<keyword evidence="6 8" id="KW-1133">Transmembrane helix</keyword>
<feature type="transmembrane region" description="Helical" evidence="8">
    <location>
        <begin position="349"/>
        <end position="367"/>
    </location>
</feature>
<feature type="transmembrane region" description="Helical" evidence="8">
    <location>
        <begin position="115"/>
        <end position="142"/>
    </location>
</feature>
<feature type="transmembrane region" description="Helical" evidence="8">
    <location>
        <begin position="310"/>
        <end position="329"/>
    </location>
</feature>
<dbReference type="Proteomes" id="UP001149821">
    <property type="component" value="Unassembled WGS sequence"/>
</dbReference>
<dbReference type="PANTHER" id="PTHR42002">
    <property type="entry name" value="ANAEROBIC C4-DICARBOXYLATE TRANSPORTER DCUC-RELATED"/>
    <property type="match status" value="1"/>
</dbReference>
<organism evidence="9 10">
    <name type="scientific">Enterovibrio qingdaonensis</name>
    <dbReference type="NCBI Taxonomy" id="2899818"/>
    <lineage>
        <taxon>Bacteria</taxon>
        <taxon>Pseudomonadati</taxon>
        <taxon>Pseudomonadota</taxon>
        <taxon>Gammaproteobacteria</taxon>
        <taxon>Vibrionales</taxon>
        <taxon>Vibrionaceae</taxon>
        <taxon>Enterovibrio</taxon>
    </lineage>
</organism>
<evidence type="ECO:0000256" key="5">
    <source>
        <dbReference type="ARBA" id="ARBA00022692"/>
    </source>
</evidence>
<evidence type="ECO:0000256" key="6">
    <source>
        <dbReference type="ARBA" id="ARBA00022989"/>
    </source>
</evidence>
<dbReference type="InterPro" id="IPR004669">
    <property type="entry name" value="C4_dicarb_anaerob_car"/>
</dbReference>
<proteinExistence type="inferred from homology"/>
<feature type="transmembrane region" description="Helical" evidence="8">
    <location>
        <begin position="26"/>
        <end position="48"/>
    </location>
</feature>
<keyword evidence="10" id="KW-1185">Reference proteome</keyword>
<evidence type="ECO:0000256" key="7">
    <source>
        <dbReference type="ARBA" id="ARBA00023136"/>
    </source>
</evidence>
<evidence type="ECO:0000256" key="2">
    <source>
        <dbReference type="ARBA" id="ARBA00005275"/>
    </source>
</evidence>
<dbReference type="NCBIfam" id="TIGR00771">
    <property type="entry name" value="DcuC"/>
    <property type="match status" value="1"/>
</dbReference>
<evidence type="ECO:0000256" key="8">
    <source>
        <dbReference type="SAM" id="Phobius"/>
    </source>
</evidence>
<keyword evidence="5 8" id="KW-0812">Transmembrane</keyword>
<name>A0ABT5QH58_9GAMM</name>
<evidence type="ECO:0000313" key="10">
    <source>
        <dbReference type="Proteomes" id="UP001149821"/>
    </source>
</evidence>
<feature type="transmembrane region" description="Helical" evidence="8">
    <location>
        <begin position="193"/>
        <end position="216"/>
    </location>
</feature>
<feature type="transmembrane region" description="Helical" evidence="8">
    <location>
        <begin position="435"/>
        <end position="453"/>
    </location>
</feature>
<reference evidence="9" key="1">
    <citation type="submission" date="2021-12" db="EMBL/GenBank/DDBJ databases">
        <title>Enterovibrio ZSDZ35 sp. nov. and Enterovibrio ZSDZ42 sp. nov., isolated from coastal seawater in Qingdao.</title>
        <authorList>
            <person name="Zhang P."/>
        </authorList>
    </citation>
    <scope>NUCLEOTIDE SEQUENCE</scope>
    <source>
        <strain evidence="9">ZSDZ35</strain>
    </source>
</reference>
<dbReference type="Pfam" id="PF03606">
    <property type="entry name" value="DcuC"/>
    <property type="match status" value="1"/>
</dbReference>
<feature type="transmembrane region" description="Helical" evidence="8">
    <location>
        <begin position="270"/>
        <end position="289"/>
    </location>
</feature>
<feature type="transmembrane region" description="Helical" evidence="8">
    <location>
        <begin position="374"/>
        <end position="396"/>
    </location>
</feature>
<comment type="subcellular location">
    <subcellularLocation>
        <location evidence="1">Cell membrane</location>
        <topology evidence="1">Multi-pass membrane protein</topology>
    </subcellularLocation>
</comment>
<keyword evidence="7 8" id="KW-0472">Membrane</keyword>
<dbReference type="InterPro" id="IPR018385">
    <property type="entry name" value="C4_dicarb_anaerob_car-like"/>
</dbReference>
<gene>
    <name evidence="9" type="primary">dcuC</name>
    <name evidence="9" type="ORF">LRP49_02125</name>
</gene>
<comment type="caution">
    <text evidence="9">The sequence shown here is derived from an EMBL/GenBank/DDBJ whole genome shotgun (WGS) entry which is preliminary data.</text>
</comment>